<proteinExistence type="inferred from homology"/>
<evidence type="ECO:0000256" key="4">
    <source>
        <dbReference type="ARBA" id="ARBA00023242"/>
    </source>
</evidence>
<reference evidence="5" key="1">
    <citation type="submission" date="2019-05" db="EMBL/GenBank/DDBJ databases">
        <title>Annotation for the trematode Fasciolopsis buski.</title>
        <authorList>
            <person name="Choi Y.-J."/>
        </authorList>
    </citation>
    <scope>NUCLEOTIDE SEQUENCE</scope>
    <source>
        <strain evidence="5">HT</strain>
        <tissue evidence="5">Whole worm</tissue>
    </source>
</reference>
<comment type="similarity">
    <text evidence="2">Belongs to the UTP14 family.</text>
</comment>
<comment type="caution">
    <text evidence="5">The sequence shown here is derived from an EMBL/GenBank/DDBJ whole genome shotgun (WGS) entry which is preliminary data.</text>
</comment>
<evidence type="ECO:0000256" key="2">
    <source>
        <dbReference type="ARBA" id="ARBA00007774"/>
    </source>
</evidence>
<dbReference type="EMBL" id="LUCM01010898">
    <property type="protein sequence ID" value="KAA0184804.1"/>
    <property type="molecule type" value="Genomic_DNA"/>
</dbReference>
<dbReference type="PANTHER" id="PTHR14150:SF12">
    <property type="entry name" value="U3 SMALL NUCLEOLAR RNA-ASSOCIATED PROTEIN 14 HOMOLOG A"/>
    <property type="match status" value="1"/>
</dbReference>
<evidence type="ECO:0000313" key="6">
    <source>
        <dbReference type="Proteomes" id="UP000728185"/>
    </source>
</evidence>
<organism evidence="5 6">
    <name type="scientific">Fasciolopsis buskii</name>
    <dbReference type="NCBI Taxonomy" id="27845"/>
    <lineage>
        <taxon>Eukaryota</taxon>
        <taxon>Metazoa</taxon>
        <taxon>Spiralia</taxon>
        <taxon>Lophotrochozoa</taxon>
        <taxon>Platyhelminthes</taxon>
        <taxon>Trematoda</taxon>
        <taxon>Digenea</taxon>
        <taxon>Plagiorchiida</taxon>
        <taxon>Echinostomata</taxon>
        <taxon>Echinostomatoidea</taxon>
        <taxon>Fasciolidae</taxon>
        <taxon>Fasciolopsis</taxon>
    </lineage>
</organism>
<protein>
    <submittedName>
        <fullName evidence="5">Uncharacterized protein</fullName>
    </submittedName>
</protein>
<feature type="non-terminal residue" evidence="5">
    <location>
        <position position="1"/>
    </location>
</feature>
<keyword evidence="4" id="KW-0539">Nucleus</keyword>
<dbReference type="Pfam" id="PF04615">
    <property type="entry name" value="Utp14"/>
    <property type="match status" value="1"/>
</dbReference>
<dbReference type="GO" id="GO:0032040">
    <property type="term" value="C:small-subunit processome"/>
    <property type="evidence" value="ECO:0007669"/>
    <property type="project" value="InterPro"/>
</dbReference>
<dbReference type="Proteomes" id="UP000728185">
    <property type="component" value="Unassembled WGS sequence"/>
</dbReference>
<gene>
    <name evidence="5" type="ORF">FBUS_11109</name>
</gene>
<name>A0A8E0RLE8_9TREM</name>
<keyword evidence="3" id="KW-0597">Phosphoprotein</keyword>
<evidence type="ECO:0000313" key="5">
    <source>
        <dbReference type="EMBL" id="KAA0184804.1"/>
    </source>
</evidence>
<dbReference type="InterPro" id="IPR006709">
    <property type="entry name" value="SSU_processome_Utp14"/>
</dbReference>
<sequence>SDSVADVGDKPVTHVNQNTFLSTLAAENTLEHCAPNHSTSSVADKLRQDEPEGDILDLTSDGFFRTLEETCATDPGLEDQFAEEKMKAIEEETPKDLDTFLPGWNAWTGPGLEEADEERRKKHIIPAPKVRRMDSGKPHVLIRRRVNKEFKEHLVSPHIFIIFE</sequence>
<dbReference type="PANTHER" id="PTHR14150">
    <property type="entry name" value="U3 SMALL NUCLEOLAR RNA-ASSOCIATED PROTEIN 14"/>
    <property type="match status" value="1"/>
</dbReference>
<keyword evidence="6" id="KW-1185">Reference proteome</keyword>
<evidence type="ECO:0000256" key="3">
    <source>
        <dbReference type="ARBA" id="ARBA00022553"/>
    </source>
</evidence>
<dbReference type="OrthoDB" id="277439at2759"/>
<comment type="subcellular location">
    <subcellularLocation>
        <location evidence="1">Nucleus</location>
        <location evidence="1">Nucleolus</location>
    </subcellularLocation>
</comment>
<dbReference type="AlphaFoldDB" id="A0A8E0RLE8"/>
<dbReference type="GO" id="GO:0006364">
    <property type="term" value="P:rRNA processing"/>
    <property type="evidence" value="ECO:0007669"/>
    <property type="project" value="InterPro"/>
</dbReference>
<evidence type="ECO:0000256" key="1">
    <source>
        <dbReference type="ARBA" id="ARBA00004604"/>
    </source>
</evidence>
<accession>A0A8E0RLE8</accession>